<gene>
    <name evidence="10" type="ORF">K8V15_09530</name>
</gene>
<dbReference type="Pfam" id="PF00528">
    <property type="entry name" value="BPD_transp_1"/>
    <property type="match status" value="1"/>
</dbReference>
<dbReference type="PROSITE" id="PS50928">
    <property type="entry name" value="ABC_TM1"/>
    <property type="match status" value="1"/>
</dbReference>
<comment type="similarity">
    <text evidence="7">Belongs to the binding-protein-dependent transport system permease family.</text>
</comment>
<keyword evidence="3" id="KW-1003">Cell membrane</keyword>
<dbReference type="SUPFAM" id="SSF161098">
    <property type="entry name" value="MetI-like"/>
    <property type="match status" value="1"/>
</dbReference>
<dbReference type="EMBL" id="DYZF01000244">
    <property type="protein sequence ID" value="HJE52193.1"/>
    <property type="molecule type" value="Genomic_DNA"/>
</dbReference>
<feature type="transmembrane region" description="Helical" evidence="7">
    <location>
        <begin position="218"/>
        <end position="242"/>
    </location>
</feature>
<dbReference type="Gene3D" id="1.10.3720.10">
    <property type="entry name" value="MetI-like"/>
    <property type="match status" value="1"/>
</dbReference>
<feature type="transmembrane region" description="Helical" evidence="7">
    <location>
        <begin position="263"/>
        <end position="287"/>
    </location>
</feature>
<dbReference type="InterPro" id="IPR035906">
    <property type="entry name" value="MetI-like_sf"/>
</dbReference>
<dbReference type="Proteomes" id="UP000712713">
    <property type="component" value="Unassembled WGS sequence"/>
</dbReference>
<evidence type="ECO:0000313" key="11">
    <source>
        <dbReference type="Proteomes" id="UP000712713"/>
    </source>
</evidence>
<feature type="transmembrane region" description="Helical" evidence="7">
    <location>
        <begin position="174"/>
        <end position="198"/>
    </location>
</feature>
<feature type="region of interest" description="Disordered" evidence="8">
    <location>
        <begin position="1"/>
        <end position="37"/>
    </location>
</feature>
<keyword evidence="4 7" id="KW-0812">Transmembrane</keyword>
<evidence type="ECO:0000313" key="10">
    <source>
        <dbReference type="EMBL" id="HJE52193.1"/>
    </source>
</evidence>
<protein>
    <submittedName>
        <fullName evidence="10">ABC transporter permease subunit</fullName>
    </submittedName>
</protein>
<keyword evidence="6 7" id="KW-0472">Membrane</keyword>
<evidence type="ECO:0000259" key="9">
    <source>
        <dbReference type="PROSITE" id="PS50928"/>
    </source>
</evidence>
<evidence type="ECO:0000256" key="1">
    <source>
        <dbReference type="ARBA" id="ARBA00004651"/>
    </source>
</evidence>
<name>A0A921JS42_9ACTN</name>
<feature type="transmembrane region" description="Helical" evidence="7">
    <location>
        <begin position="133"/>
        <end position="153"/>
    </location>
</feature>
<reference evidence="10" key="1">
    <citation type="journal article" date="2021" name="PeerJ">
        <title>Extensive microbial diversity within the chicken gut microbiome revealed by metagenomics and culture.</title>
        <authorList>
            <person name="Gilroy R."/>
            <person name="Ravi A."/>
            <person name="Getino M."/>
            <person name="Pursley I."/>
            <person name="Horton D.L."/>
            <person name="Alikhan N.F."/>
            <person name="Baker D."/>
            <person name="Gharbi K."/>
            <person name="Hall N."/>
            <person name="Watson M."/>
            <person name="Adriaenssens E.M."/>
            <person name="Foster-Nyarko E."/>
            <person name="Jarju S."/>
            <person name="Secka A."/>
            <person name="Antonio M."/>
            <person name="Oren A."/>
            <person name="Chaudhuri R.R."/>
            <person name="La Ragione R."/>
            <person name="Hildebrand F."/>
            <person name="Pallen M.J."/>
        </authorList>
    </citation>
    <scope>NUCLEOTIDE SEQUENCE</scope>
    <source>
        <strain evidence="10">ChiGjej3B3-7470</strain>
    </source>
</reference>
<dbReference type="PANTHER" id="PTHR43227:SF11">
    <property type="entry name" value="BLL4140 PROTEIN"/>
    <property type="match status" value="1"/>
</dbReference>
<feature type="transmembrane region" description="Helical" evidence="7">
    <location>
        <begin position="323"/>
        <end position="348"/>
    </location>
</feature>
<proteinExistence type="inferred from homology"/>
<evidence type="ECO:0000256" key="3">
    <source>
        <dbReference type="ARBA" id="ARBA00022475"/>
    </source>
</evidence>
<dbReference type="InterPro" id="IPR050809">
    <property type="entry name" value="UgpAE/MalFG_permease"/>
</dbReference>
<comment type="subcellular location">
    <subcellularLocation>
        <location evidence="1 7">Cell membrane</location>
        <topology evidence="1 7">Multi-pass membrane protein</topology>
    </subcellularLocation>
</comment>
<dbReference type="PANTHER" id="PTHR43227">
    <property type="entry name" value="BLL4140 PROTEIN"/>
    <property type="match status" value="1"/>
</dbReference>
<keyword evidence="5 7" id="KW-1133">Transmembrane helix</keyword>
<evidence type="ECO:0000256" key="5">
    <source>
        <dbReference type="ARBA" id="ARBA00022989"/>
    </source>
</evidence>
<dbReference type="InterPro" id="IPR000515">
    <property type="entry name" value="MetI-like"/>
</dbReference>
<sequence length="357" mass="39708">MTARRMEAQDAALQRNGGAADEAGSPVTVTPAVDPVRPEAVQTAKRKLKGAGEPKAKPKSRKSFAMFLSIVPFLILVFLFSYFPLYGWIYSLFDYRPARGLDGSEFVGLQWFELLVSSPTQLKQIGQVMANTLGMSFLGIATSILPLAFAVFLNEIKAKWFKNIVQTLTTLPNFISWVLVYMIAFSLFSTTGLVNTVLIDSGLITIPMKFLDSDQNVWLTMMAWSIWKGLGWGAIMYLAAIAGIDQSLYESAKVDGAGRFKTMWYITVPQLMPTYFVLLLLSIANLLNNGMEQYYVFQNAFNKEYIQVLDLYVYNVGITGNSLSMATAISMLKSIISVILLLTVNWLAKRVRGTALI</sequence>
<feature type="transmembrane region" description="Helical" evidence="7">
    <location>
        <begin position="64"/>
        <end position="89"/>
    </location>
</feature>
<evidence type="ECO:0000256" key="2">
    <source>
        <dbReference type="ARBA" id="ARBA00022448"/>
    </source>
</evidence>
<dbReference type="GO" id="GO:0005886">
    <property type="term" value="C:plasma membrane"/>
    <property type="evidence" value="ECO:0007669"/>
    <property type="project" value="UniProtKB-SubCell"/>
</dbReference>
<dbReference type="CDD" id="cd06261">
    <property type="entry name" value="TM_PBP2"/>
    <property type="match status" value="1"/>
</dbReference>
<dbReference type="AlphaFoldDB" id="A0A921JS42"/>
<organism evidence="10 11">
    <name type="scientific">Tessaracoccus flavescens</name>
    <dbReference type="NCBI Taxonomy" id="399497"/>
    <lineage>
        <taxon>Bacteria</taxon>
        <taxon>Bacillati</taxon>
        <taxon>Actinomycetota</taxon>
        <taxon>Actinomycetes</taxon>
        <taxon>Propionibacteriales</taxon>
        <taxon>Propionibacteriaceae</taxon>
        <taxon>Tessaracoccus</taxon>
    </lineage>
</organism>
<keyword evidence="2 7" id="KW-0813">Transport</keyword>
<comment type="caution">
    <text evidence="10">The sequence shown here is derived from an EMBL/GenBank/DDBJ whole genome shotgun (WGS) entry which is preliminary data.</text>
</comment>
<accession>A0A921JS42</accession>
<dbReference type="GO" id="GO:0055085">
    <property type="term" value="P:transmembrane transport"/>
    <property type="evidence" value="ECO:0007669"/>
    <property type="project" value="InterPro"/>
</dbReference>
<evidence type="ECO:0000256" key="6">
    <source>
        <dbReference type="ARBA" id="ARBA00023136"/>
    </source>
</evidence>
<feature type="domain" description="ABC transmembrane type-1" evidence="9">
    <location>
        <begin position="129"/>
        <end position="344"/>
    </location>
</feature>
<evidence type="ECO:0000256" key="7">
    <source>
        <dbReference type="RuleBase" id="RU363032"/>
    </source>
</evidence>
<reference evidence="10" key="2">
    <citation type="submission" date="2021-09" db="EMBL/GenBank/DDBJ databases">
        <authorList>
            <person name="Gilroy R."/>
        </authorList>
    </citation>
    <scope>NUCLEOTIDE SEQUENCE</scope>
    <source>
        <strain evidence="10">ChiGjej3B3-7470</strain>
    </source>
</reference>
<evidence type="ECO:0000256" key="8">
    <source>
        <dbReference type="SAM" id="MobiDB-lite"/>
    </source>
</evidence>
<evidence type="ECO:0000256" key="4">
    <source>
        <dbReference type="ARBA" id="ARBA00022692"/>
    </source>
</evidence>